<keyword evidence="6 8" id="KW-0472">Membrane</keyword>
<evidence type="ECO:0000256" key="4">
    <source>
        <dbReference type="ARBA" id="ARBA00022737"/>
    </source>
</evidence>
<dbReference type="AlphaFoldDB" id="A0A183DZZ2"/>
<dbReference type="InterPro" id="IPR016817">
    <property type="entry name" value="MannP-dilichol_defect-1"/>
</dbReference>
<dbReference type="PANTHER" id="PTHR12226">
    <property type="entry name" value="MANNOSE-P-DOLICHOL UTILIZATION DEFECT 1 LEC35 -RELATED"/>
    <property type="match status" value="1"/>
</dbReference>
<comment type="subcellular location">
    <subcellularLocation>
        <location evidence="1">Membrane</location>
        <topology evidence="1">Multi-pass membrane protein</topology>
    </subcellularLocation>
</comment>
<evidence type="ECO:0000256" key="5">
    <source>
        <dbReference type="ARBA" id="ARBA00022989"/>
    </source>
</evidence>
<dbReference type="GO" id="GO:0016020">
    <property type="term" value="C:membrane"/>
    <property type="evidence" value="ECO:0007669"/>
    <property type="project" value="UniProtKB-SubCell"/>
</dbReference>
<dbReference type="GO" id="GO:0009312">
    <property type="term" value="P:oligosaccharide biosynthetic process"/>
    <property type="evidence" value="ECO:0007669"/>
    <property type="project" value="TreeGrafter"/>
</dbReference>
<evidence type="ECO:0000256" key="3">
    <source>
        <dbReference type="ARBA" id="ARBA00022692"/>
    </source>
</evidence>
<feature type="transmembrane region" description="Helical" evidence="8">
    <location>
        <begin position="46"/>
        <end position="65"/>
    </location>
</feature>
<dbReference type="Pfam" id="PF04193">
    <property type="entry name" value="PQ-loop"/>
    <property type="match status" value="1"/>
</dbReference>
<sequence>LFVGIQVAIIVVQILWFSARRAHAAVFVAFCWTLACAVTGDYIPFSVLACLQAITIPVIIAAKVLQIHANYRQKSTGQLSLISVSLQFSGCLARIFTSMKETGDRLVIINYVIAALLNGVIFAQFFLYWKSTEKKKLA</sequence>
<evidence type="ECO:0000256" key="7">
    <source>
        <dbReference type="ARBA" id="ARBA00038475"/>
    </source>
</evidence>
<keyword evidence="4" id="KW-0677">Repeat</keyword>
<evidence type="ECO:0000313" key="9">
    <source>
        <dbReference type="WBParaSite" id="GPUH_0001430201-mRNA-1"/>
    </source>
</evidence>
<evidence type="ECO:0000256" key="1">
    <source>
        <dbReference type="ARBA" id="ARBA00004141"/>
    </source>
</evidence>
<organism evidence="9">
    <name type="scientific">Gongylonema pulchrum</name>
    <dbReference type="NCBI Taxonomy" id="637853"/>
    <lineage>
        <taxon>Eukaryota</taxon>
        <taxon>Metazoa</taxon>
        <taxon>Ecdysozoa</taxon>
        <taxon>Nematoda</taxon>
        <taxon>Chromadorea</taxon>
        <taxon>Rhabditida</taxon>
        <taxon>Spirurina</taxon>
        <taxon>Spiruromorpha</taxon>
        <taxon>Spiruroidea</taxon>
        <taxon>Gongylonematidae</taxon>
        <taxon>Gongylonema</taxon>
    </lineage>
</organism>
<dbReference type="Gene3D" id="1.20.1280.290">
    <property type="match status" value="1"/>
</dbReference>
<dbReference type="WBParaSite" id="GPUH_0001430201-mRNA-1">
    <property type="protein sequence ID" value="GPUH_0001430201-mRNA-1"/>
    <property type="gene ID" value="GPUH_0001430201"/>
</dbReference>
<keyword evidence="3 8" id="KW-0812">Transmembrane</keyword>
<evidence type="ECO:0000256" key="2">
    <source>
        <dbReference type="ARBA" id="ARBA00022448"/>
    </source>
</evidence>
<reference evidence="9" key="1">
    <citation type="submission" date="2016-06" db="UniProtKB">
        <authorList>
            <consortium name="WormBaseParasite"/>
        </authorList>
    </citation>
    <scope>IDENTIFICATION</scope>
</reference>
<keyword evidence="2" id="KW-0813">Transport</keyword>
<dbReference type="PANTHER" id="PTHR12226:SF2">
    <property type="entry name" value="MANNOSE-P-DOLICHOL UTILIZATION DEFECT 1 PROTEIN"/>
    <property type="match status" value="1"/>
</dbReference>
<dbReference type="InterPro" id="IPR006603">
    <property type="entry name" value="PQ-loop_rpt"/>
</dbReference>
<protein>
    <submittedName>
        <fullName evidence="9">Mannose-P-dolichol utilization defect 1 protein homolog</fullName>
    </submittedName>
</protein>
<dbReference type="SMART" id="SM00679">
    <property type="entry name" value="CTNS"/>
    <property type="match status" value="1"/>
</dbReference>
<accession>A0A183DZZ2</accession>
<keyword evidence="5 8" id="KW-1133">Transmembrane helix</keyword>
<proteinExistence type="inferred from homology"/>
<comment type="similarity">
    <text evidence="7">Belongs to the MPDU1 (TC 2.A.43.3) family.</text>
</comment>
<feature type="transmembrane region" description="Helical" evidence="8">
    <location>
        <begin position="108"/>
        <end position="129"/>
    </location>
</feature>
<feature type="transmembrane region" description="Helical" evidence="8">
    <location>
        <begin position="22"/>
        <end position="40"/>
    </location>
</feature>
<evidence type="ECO:0000256" key="6">
    <source>
        <dbReference type="ARBA" id="ARBA00023136"/>
    </source>
</evidence>
<name>A0A183DZZ2_9BILA</name>
<evidence type="ECO:0000256" key="8">
    <source>
        <dbReference type="SAM" id="Phobius"/>
    </source>
</evidence>